<dbReference type="STRING" id="1123272.SAMN02745824_0635"/>
<dbReference type="InterPro" id="IPR023753">
    <property type="entry name" value="FAD/NAD-binding_dom"/>
</dbReference>
<dbReference type="OrthoDB" id="9781621at2"/>
<dbReference type="Gene3D" id="3.50.50.100">
    <property type="match status" value="1"/>
</dbReference>
<comment type="similarity">
    <text evidence="1">Belongs to the FAD-dependent oxidoreductase family.</text>
</comment>
<evidence type="ECO:0000313" key="7">
    <source>
        <dbReference type="Proteomes" id="UP000185192"/>
    </source>
</evidence>
<gene>
    <name evidence="6" type="ORF">SAMN02745824_0635</name>
</gene>
<keyword evidence="4" id="KW-0560">Oxidoreductase</keyword>
<dbReference type="GO" id="GO:0004174">
    <property type="term" value="F:electron-transferring-flavoprotein dehydrogenase activity"/>
    <property type="evidence" value="ECO:0007669"/>
    <property type="project" value="TreeGrafter"/>
</dbReference>
<accession>A0A1N6CP21</accession>
<dbReference type="GO" id="GO:0005737">
    <property type="term" value="C:cytoplasm"/>
    <property type="evidence" value="ECO:0007669"/>
    <property type="project" value="TreeGrafter"/>
</dbReference>
<name>A0A1N6CP21_9SPHN</name>
<evidence type="ECO:0000256" key="4">
    <source>
        <dbReference type="ARBA" id="ARBA00023002"/>
    </source>
</evidence>
<evidence type="ECO:0000256" key="2">
    <source>
        <dbReference type="ARBA" id="ARBA00022630"/>
    </source>
</evidence>
<keyword evidence="7" id="KW-1185">Reference proteome</keyword>
<dbReference type="PRINTS" id="PR00368">
    <property type="entry name" value="FADPNR"/>
</dbReference>
<evidence type="ECO:0000313" key="6">
    <source>
        <dbReference type="EMBL" id="SIN60303.1"/>
    </source>
</evidence>
<dbReference type="Pfam" id="PF07992">
    <property type="entry name" value="Pyr_redox_2"/>
    <property type="match status" value="1"/>
</dbReference>
<evidence type="ECO:0000256" key="3">
    <source>
        <dbReference type="ARBA" id="ARBA00022827"/>
    </source>
</evidence>
<sequence length="363" mass="39438">MTKRITIVGGGYAGTMLAKALDNRADVTLIEPRDKWVHNVAMIRAMAQPDLLDQIIMPYDGLLQNGRMVLARAKSFRDTTTILENGEEISGDIVVVATGSQYAAPFKMQGDDSAAFLKNVRKTMTRIDKAGSIAIVGAGAVGVELAGEIAAVRPEKQITLVTADNGLFPDYPKKLGRSIARQLGELGVKLRLGERIAKLEKSDQPYKPATGKLLLSDGFPINVDLVIPAIGTLPVTDIMKSVEGVDFAEDGRVIVDKWLRPVPHNNLFAIGDIASTSDTMTIVGLTRQVEWLTKTLKAVIGGKPLDRARPYKPWPKPLILLPLGEDKGASALPFGVTGPLLTSAIKGRKLFIPRYHKQFDWQP</sequence>
<keyword evidence="3" id="KW-0274">FAD</keyword>
<protein>
    <submittedName>
        <fullName evidence="6">NADH dehydrogenase, FAD-containing subunit</fullName>
    </submittedName>
</protein>
<dbReference type="GO" id="GO:0050660">
    <property type="term" value="F:flavin adenine dinucleotide binding"/>
    <property type="evidence" value="ECO:0007669"/>
    <property type="project" value="TreeGrafter"/>
</dbReference>
<dbReference type="RefSeq" id="WP_074203684.1">
    <property type="nucleotide sequence ID" value="NZ_FSQW01000001.1"/>
</dbReference>
<dbReference type="PRINTS" id="PR00469">
    <property type="entry name" value="PNDRDTASEII"/>
</dbReference>
<reference evidence="7" key="1">
    <citation type="submission" date="2016-11" db="EMBL/GenBank/DDBJ databases">
        <authorList>
            <person name="Varghese N."/>
            <person name="Submissions S."/>
        </authorList>
    </citation>
    <scope>NUCLEOTIDE SEQUENCE [LARGE SCALE GENOMIC DNA]</scope>
    <source>
        <strain evidence="7">DSM 22363</strain>
    </source>
</reference>
<feature type="domain" description="FAD/NAD(P)-binding" evidence="5">
    <location>
        <begin position="4"/>
        <end position="276"/>
    </location>
</feature>
<evidence type="ECO:0000256" key="1">
    <source>
        <dbReference type="ARBA" id="ARBA00006442"/>
    </source>
</evidence>
<evidence type="ECO:0000259" key="5">
    <source>
        <dbReference type="Pfam" id="PF07992"/>
    </source>
</evidence>
<dbReference type="InterPro" id="IPR036188">
    <property type="entry name" value="FAD/NAD-bd_sf"/>
</dbReference>
<organism evidence="6 7">
    <name type="scientific">Parasphingorhabdus marina DSM 22363</name>
    <dbReference type="NCBI Taxonomy" id="1123272"/>
    <lineage>
        <taxon>Bacteria</taxon>
        <taxon>Pseudomonadati</taxon>
        <taxon>Pseudomonadota</taxon>
        <taxon>Alphaproteobacteria</taxon>
        <taxon>Sphingomonadales</taxon>
        <taxon>Sphingomonadaceae</taxon>
        <taxon>Parasphingorhabdus</taxon>
    </lineage>
</organism>
<dbReference type="Proteomes" id="UP000185192">
    <property type="component" value="Unassembled WGS sequence"/>
</dbReference>
<dbReference type="AlphaFoldDB" id="A0A1N6CP21"/>
<dbReference type="SUPFAM" id="SSF51905">
    <property type="entry name" value="FAD/NAD(P)-binding domain"/>
    <property type="match status" value="1"/>
</dbReference>
<proteinExistence type="inferred from homology"/>
<dbReference type="PANTHER" id="PTHR43735:SF3">
    <property type="entry name" value="FERROPTOSIS SUPPRESSOR PROTEIN 1"/>
    <property type="match status" value="1"/>
</dbReference>
<dbReference type="EMBL" id="FSQW01000001">
    <property type="protein sequence ID" value="SIN60303.1"/>
    <property type="molecule type" value="Genomic_DNA"/>
</dbReference>
<keyword evidence="2" id="KW-0285">Flavoprotein</keyword>
<dbReference type="PANTHER" id="PTHR43735">
    <property type="entry name" value="APOPTOSIS-INDUCING FACTOR 1"/>
    <property type="match status" value="1"/>
</dbReference>